<dbReference type="AlphaFoldDB" id="V9DYX5"/>
<proteinExistence type="predicted"/>
<feature type="region of interest" description="Disordered" evidence="1">
    <location>
        <begin position="75"/>
        <end position="114"/>
    </location>
</feature>
<evidence type="ECO:0000313" key="2">
    <source>
        <dbReference type="EMBL" id="ETI32039.1"/>
    </source>
</evidence>
<sequence>MAAADDDVSRGLPADIGDGDLYLPMSLGTNLIPHRLARLQLRELTSAKEDAASAVMKKLGAILVAKVTDALYMTSKTQSQQHPRRTQIDQQQCVPGARPTPPQTAGSRSGRWLRSHPHSVLQFNRARRLDERLDDLHVTENDSSSSPRDIRKARDAWDGNVRCWAICSAIEQAKEVQKRAAEPSKLRYRRPANTMGTEANICPITSEGLWQFVNDVYTPSTAFDPDAVVGAAFGDALRQLPAVTADFGLLMETPPAEDIEKQLIRVNLGSSPASENEVAWRNNRHQYVDQAKRQLLFRANRVCLDLGETIIRVISSVQLFLGLAYLLRAAVGGQFREFVDHCPTRTEAAEPLRGDIATAEMEDILTHVSPQSSPGVHGGCAIYRFFGHKRLPIFHAVYSLGEKHNKIKQLWKVGAAQVIYKRGDRERPEYWRSIRLQPAIYK</sequence>
<protein>
    <submittedName>
        <fullName evidence="2">Uncharacterized protein</fullName>
    </submittedName>
</protein>
<evidence type="ECO:0000256" key="1">
    <source>
        <dbReference type="SAM" id="MobiDB-lite"/>
    </source>
</evidence>
<reference evidence="2 3" key="1">
    <citation type="submission" date="2013-11" db="EMBL/GenBank/DDBJ databases">
        <title>The Genome Sequence of Phytophthora parasitica P1569.</title>
        <authorList>
            <consortium name="The Broad Institute Genomics Platform"/>
            <person name="Russ C."/>
            <person name="Tyler B."/>
            <person name="Panabieres F."/>
            <person name="Shan W."/>
            <person name="Tripathy S."/>
            <person name="Grunwald N."/>
            <person name="Machado M."/>
            <person name="Johnson C.S."/>
            <person name="Arredondo F."/>
            <person name="Hong C."/>
            <person name="Coffey M."/>
            <person name="Young S.K."/>
            <person name="Zeng Q."/>
            <person name="Gargeya S."/>
            <person name="Fitzgerald M."/>
            <person name="Abouelleil A."/>
            <person name="Alvarado L."/>
            <person name="Chapman S.B."/>
            <person name="Gainer-Dewar J."/>
            <person name="Goldberg J."/>
            <person name="Griggs A."/>
            <person name="Gujja S."/>
            <person name="Hansen M."/>
            <person name="Howarth C."/>
            <person name="Imamovic A."/>
            <person name="Ireland A."/>
            <person name="Larimer J."/>
            <person name="McCowan C."/>
            <person name="Murphy C."/>
            <person name="Pearson M."/>
            <person name="Poon T.W."/>
            <person name="Priest M."/>
            <person name="Roberts A."/>
            <person name="Saif S."/>
            <person name="Shea T."/>
            <person name="Sykes S."/>
            <person name="Wortman J."/>
            <person name="Nusbaum C."/>
            <person name="Birren B."/>
        </authorList>
    </citation>
    <scope>NUCLEOTIDE SEQUENCE [LARGE SCALE GENOMIC DNA]</scope>
    <source>
        <strain evidence="2 3">P1569</strain>
    </source>
</reference>
<organism evidence="2 3">
    <name type="scientific">Phytophthora nicotianae P1569</name>
    <dbReference type="NCBI Taxonomy" id="1317065"/>
    <lineage>
        <taxon>Eukaryota</taxon>
        <taxon>Sar</taxon>
        <taxon>Stramenopiles</taxon>
        <taxon>Oomycota</taxon>
        <taxon>Peronosporomycetes</taxon>
        <taxon>Peronosporales</taxon>
        <taxon>Peronosporaceae</taxon>
        <taxon>Phytophthora</taxon>
    </lineage>
</organism>
<comment type="caution">
    <text evidence="2">The sequence shown here is derived from an EMBL/GenBank/DDBJ whole genome shotgun (WGS) entry which is preliminary data.</text>
</comment>
<keyword evidence="3" id="KW-1185">Reference proteome</keyword>
<name>V9DYX5_PHYNI</name>
<gene>
    <name evidence="2" type="ORF">F443_21070</name>
</gene>
<evidence type="ECO:0000313" key="3">
    <source>
        <dbReference type="Proteomes" id="UP000018721"/>
    </source>
</evidence>
<dbReference type="HOGENOM" id="CLU_620381_0_0_1"/>
<accession>V9DYX5</accession>
<dbReference type="EMBL" id="ANIZ01003703">
    <property type="protein sequence ID" value="ETI32039.1"/>
    <property type="molecule type" value="Genomic_DNA"/>
</dbReference>
<dbReference type="Proteomes" id="UP000018721">
    <property type="component" value="Unassembled WGS sequence"/>
</dbReference>